<sequence length="175" mass="19391">MSGDESSVMRTKRMDVEVEDTGRVYLLDRGDYDAADRSDDPPTQSAGLIKVEGRGVAILNVALQWGMVPFTVTAADRDPGADLDGYEDIAEISFDSPSGEVVLIGWLMDWDEEKAHSLSPLLSGPGTYRLRYHVRGMDEERYSVHDHYLQIWPAPQYDSAVLKTANETPSALSEP</sequence>
<accession>A0ABW4SP92</accession>
<evidence type="ECO:0000313" key="2">
    <source>
        <dbReference type="Proteomes" id="UP001597368"/>
    </source>
</evidence>
<comment type="caution">
    <text evidence="1">The sequence shown here is derived from an EMBL/GenBank/DDBJ whole genome shotgun (WGS) entry which is preliminary data.</text>
</comment>
<organism evidence="1 2">
    <name type="scientific">Nonomuraea mangrovi</name>
    <dbReference type="NCBI Taxonomy" id="2316207"/>
    <lineage>
        <taxon>Bacteria</taxon>
        <taxon>Bacillati</taxon>
        <taxon>Actinomycetota</taxon>
        <taxon>Actinomycetes</taxon>
        <taxon>Streptosporangiales</taxon>
        <taxon>Streptosporangiaceae</taxon>
        <taxon>Nonomuraea</taxon>
    </lineage>
</organism>
<proteinExistence type="predicted"/>
<keyword evidence="2" id="KW-1185">Reference proteome</keyword>
<protein>
    <submittedName>
        <fullName evidence="1">Uncharacterized protein</fullName>
    </submittedName>
</protein>
<dbReference type="RefSeq" id="WP_379569450.1">
    <property type="nucleotide sequence ID" value="NZ_JBHUFV010000005.1"/>
</dbReference>
<dbReference type="Proteomes" id="UP001597368">
    <property type="component" value="Unassembled WGS sequence"/>
</dbReference>
<gene>
    <name evidence="1" type="ORF">ACFSKW_04600</name>
</gene>
<dbReference type="EMBL" id="JBHUFV010000005">
    <property type="protein sequence ID" value="MFD1930754.1"/>
    <property type="molecule type" value="Genomic_DNA"/>
</dbReference>
<reference evidence="2" key="1">
    <citation type="journal article" date="2019" name="Int. J. Syst. Evol. Microbiol.">
        <title>The Global Catalogue of Microorganisms (GCM) 10K type strain sequencing project: providing services to taxonomists for standard genome sequencing and annotation.</title>
        <authorList>
            <consortium name="The Broad Institute Genomics Platform"/>
            <consortium name="The Broad Institute Genome Sequencing Center for Infectious Disease"/>
            <person name="Wu L."/>
            <person name="Ma J."/>
        </authorList>
    </citation>
    <scope>NUCLEOTIDE SEQUENCE [LARGE SCALE GENOMIC DNA]</scope>
    <source>
        <strain evidence="2">ICMP 6774ER</strain>
    </source>
</reference>
<evidence type="ECO:0000313" key="1">
    <source>
        <dbReference type="EMBL" id="MFD1930754.1"/>
    </source>
</evidence>
<name>A0ABW4SP92_9ACTN</name>